<feature type="region of interest" description="Disordered" evidence="2">
    <location>
        <begin position="179"/>
        <end position="199"/>
    </location>
</feature>
<reference evidence="3" key="1">
    <citation type="submission" date="2023-07" db="EMBL/GenBank/DDBJ databases">
        <authorList>
            <consortium name="AG Swart"/>
            <person name="Singh M."/>
            <person name="Singh A."/>
            <person name="Seah K."/>
            <person name="Emmerich C."/>
        </authorList>
    </citation>
    <scope>NUCLEOTIDE SEQUENCE</scope>
    <source>
        <strain evidence="3">DP1</strain>
    </source>
</reference>
<feature type="compositionally biased region" description="Low complexity" evidence="2">
    <location>
        <begin position="523"/>
        <end position="535"/>
    </location>
</feature>
<dbReference type="Proteomes" id="UP001295684">
    <property type="component" value="Unassembled WGS sequence"/>
</dbReference>
<accession>A0AAD2DAP8</accession>
<feature type="coiled-coil region" evidence="1">
    <location>
        <begin position="229"/>
        <end position="305"/>
    </location>
</feature>
<gene>
    <name evidence="3" type="ORF">ECRASSUSDP1_LOCUS27379</name>
</gene>
<proteinExistence type="predicted"/>
<evidence type="ECO:0000313" key="4">
    <source>
        <dbReference type="Proteomes" id="UP001295684"/>
    </source>
</evidence>
<feature type="compositionally biased region" description="Basic and acidic residues" evidence="2">
    <location>
        <begin position="185"/>
        <end position="194"/>
    </location>
</feature>
<comment type="caution">
    <text evidence="3">The sequence shown here is derived from an EMBL/GenBank/DDBJ whole genome shotgun (WGS) entry which is preliminary data.</text>
</comment>
<dbReference type="EMBL" id="CAMPGE010028254">
    <property type="protein sequence ID" value="CAI2385793.1"/>
    <property type="molecule type" value="Genomic_DNA"/>
</dbReference>
<keyword evidence="1" id="KW-0175">Coiled coil</keyword>
<evidence type="ECO:0000256" key="2">
    <source>
        <dbReference type="SAM" id="MobiDB-lite"/>
    </source>
</evidence>
<evidence type="ECO:0000313" key="3">
    <source>
        <dbReference type="EMBL" id="CAI2385793.1"/>
    </source>
</evidence>
<name>A0AAD2DAP8_EUPCR</name>
<dbReference type="AlphaFoldDB" id="A0AAD2DAP8"/>
<evidence type="ECO:0000256" key="1">
    <source>
        <dbReference type="SAM" id="Coils"/>
    </source>
</evidence>
<organism evidence="3 4">
    <name type="scientific">Euplotes crassus</name>
    <dbReference type="NCBI Taxonomy" id="5936"/>
    <lineage>
        <taxon>Eukaryota</taxon>
        <taxon>Sar</taxon>
        <taxon>Alveolata</taxon>
        <taxon>Ciliophora</taxon>
        <taxon>Intramacronucleata</taxon>
        <taxon>Spirotrichea</taxon>
        <taxon>Hypotrichia</taxon>
        <taxon>Euplotida</taxon>
        <taxon>Euplotidae</taxon>
        <taxon>Moneuplotes</taxon>
    </lineage>
</organism>
<protein>
    <submittedName>
        <fullName evidence="3">Uncharacterized protein</fullName>
    </submittedName>
</protein>
<keyword evidence="4" id="KW-1185">Reference proteome</keyword>
<sequence length="586" mass="67375">MEENTKDPDWKSKLKVLTGIPVIKEKNAKPRFPTLDMSENGESQVKIEDQGNFIIHETPRSLSENNTTPQKVEESKQRHLFYMKNIHIDDQDLSNLNDNDYLNFYNNDQINVDPREELRNLLCPSANPVSLNSSKGLPDLALETYNFNQSYVEGDSQRSYDLFADNVEENMLTTFIVKDTSQESLTEREPEPPEKSPLAQENQMLKAKVAFQNKVISILKEKVSDLNVVKDLRSQLKATTEENGALKEKYIQAKEESIKNLELLHSQMKKDQENISIKNKLEERVEQLESIKRKLEIELDNKTNLMPRSIKISSPRQIFLQDSQKGIGNTSSKSLFGKKWSLASKKEVDPDTQILHQFLITLNKMLNDFKYPDRINSIKSKLFKNNWKVKINDMDQNEILASIVCRISALIKACEKISRCHPNKNKSIKPNLSSNRTLGDNYETKTSALSSYLTNPIYSPPKTIYPKSHLNIQKMSKNSKSPSFRSYQNYNLKIINKSKPKSKASHPKKVTLKYSRNKPAPGTSVTSKRVSKSTTEVNSIDEKHRKPRIEKFAHIKKLEKIPSNICMKLSLKKMQKSKQSTKKNLK</sequence>
<feature type="region of interest" description="Disordered" evidence="2">
    <location>
        <begin position="514"/>
        <end position="545"/>
    </location>
</feature>